<accession>A0ABP8YGG5</accession>
<protein>
    <submittedName>
        <fullName evidence="3">Acetyl-CoA acetyltransferase</fullName>
    </submittedName>
</protein>
<dbReference type="PANTHER" id="PTHR42870:SF1">
    <property type="entry name" value="NON-SPECIFIC LIPID-TRANSFER PROTEIN-LIKE 2"/>
    <property type="match status" value="1"/>
</dbReference>
<sequence>MSSHGISDAVAIVGMGCTPFGEHWDKSVDDLLTDAYDLTLSSAKIERADIDAYWLGTMAAGMSGLVLSRALRLNYKPVTRVENFCSTGSEALRNACYAVASGAYDVAMAIGVEKLKDSGFSGLTGTSMIDDGTKADLTAPALFSFLGTSYAARYGLDADVLKEVLTRIAWKNHQNGAKNPLAQFRKPVSMETIRSAPMIADPLGLFDCSGVADGAAAAIVVRAEDAHKYTDHPIYIKALSFVAGPATGGGDSDYPYTTIPEVVAAAKDAYLQAGVTAPREQIAMAEVHDCFTPTELVLMEDLGFAERGEGWKDVLDGAFDLDGRLPVNPDGGLKAFGHPIGASGLRMMYECWLQLRGDAPVDRRVDFGESRLALTHNLGGNPGDCVSFVGIVSDQLGSPVL</sequence>
<comment type="caution">
    <text evidence="3">The sequence shown here is derived from an EMBL/GenBank/DDBJ whole genome shotgun (WGS) entry which is preliminary data.</text>
</comment>
<organism evidence="3 4">
    <name type="scientific">Nocardioides endophyticus</name>
    <dbReference type="NCBI Taxonomy" id="1353775"/>
    <lineage>
        <taxon>Bacteria</taxon>
        <taxon>Bacillati</taxon>
        <taxon>Actinomycetota</taxon>
        <taxon>Actinomycetes</taxon>
        <taxon>Propionibacteriales</taxon>
        <taxon>Nocardioidaceae</taxon>
        <taxon>Nocardioides</taxon>
    </lineage>
</organism>
<name>A0ABP8YGG5_9ACTN</name>
<dbReference type="Proteomes" id="UP001499882">
    <property type="component" value="Unassembled WGS sequence"/>
</dbReference>
<dbReference type="PANTHER" id="PTHR42870">
    <property type="entry name" value="ACETYL-COA C-ACETYLTRANSFERASE"/>
    <property type="match status" value="1"/>
</dbReference>
<feature type="domain" description="Thiolase C-terminal" evidence="2">
    <location>
        <begin position="258"/>
        <end position="380"/>
    </location>
</feature>
<dbReference type="SUPFAM" id="SSF53901">
    <property type="entry name" value="Thiolase-like"/>
    <property type="match status" value="1"/>
</dbReference>
<dbReference type="PIRSF" id="PIRSF000429">
    <property type="entry name" value="Ac-CoA_Ac_transf"/>
    <property type="match status" value="1"/>
</dbReference>
<dbReference type="InterPro" id="IPR020616">
    <property type="entry name" value="Thiolase_N"/>
</dbReference>
<dbReference type="InterPro" id="IPR016039">
    <property type="entry name" value="Thiolase-like"/>
</dbReference>
<dbReference type="Pfam" id="PF22691">
    <property type="entry name" value="Thiolase_C_1"/>
    <property type="match status" value="1"/>
</dbReference>
<dbReference type="Pfam" id="PF00108">
    <property type="entry name" value="Thiolase_N"/>
    <property type="match status" value="1"/>
</dbReference>
<dbReference type="RefSeq" id="WP_345525418.1">
    <property type="nucleotide sequence ID" value="NZ_BAABKN010000005.1"/>
</dbReference>
<evidence type="ECO:0000313" key="3">
    <source>
        <dbReference type="EMBL" id="GAA4728236.1"/>
    </source>
</evidence>
<gene>
    <name evidence="3" type="ORF">GCM10023350_09230</name>
</gene>
<proteinExistence type="predicted"/>
<evidence type="ECO:0000313" key="4">
    <source>
        <dbReference type="Proteomes" id="UP001499882"/>
    </source>
</evidence>
<dbReference type="InterPro" id="IPR002155">
    <property type="entry name" value="Thiolase"/>
</dbReference>
<keyword evidence="4" id="KW-1185">Reference proteome</keyword>
<dbReference type="CDD" id="cd00829">
    <property type="entry name" value="SCP-x_thiolase"/>
    <property type="match status" value="1"/>
</dbReference>
<dbReference type="Gene3D" id="3.40.47.10">
    <property type="match status" value="1"/>
</dbReference>
<reference evidence="4" key="1">
    <citation type="journal article" date="2019" name="Int. J. Syst. Evol. Microbiol.">
        <title>The Global Catalogue of Microorganisms (GCM) 10K type strain sequencing project: providing services to taxonomists for standard genome sequencing and annotation.</title>
        <authorList>
            <consortium name="The Broad Institute Genomics Platform"/>
            <consortium name="The Broad Institute Genome Sequencing Center for Infectious Disease"/>
            <person name="Wu L."/>
            <person name="Ma J."/>
        </authorList>
    </citation>
    <scope>NUCLEOTIDE SEQUENCE [LARGE SCALE GENOMIC DNA]</scope>
    <source>
        <strain evidence="4">JCM 18532</strain>
    </source>
</reference>
<feature type="domain" description="Thiolase N-terminal" evidence="1">
    <location>
        <begin position="10"/>
        <end position="223"/>
    </location>
</feature>
<evidence type="ECO:0000259" key="2">
    <source>
        <dbReference type="Pfam" id="PF22691"/>
    </source>
</evidence>
<evidence type="ECO:0000259" key="1">
    <source>
        <dbReference type="Pfam" id="PF00108"/>
    </source>
</evidence>
<dbReference type="EMBL" id="BAABKN010000005">
    <property type="protein sequence ID" value="GAA4728236.1"/>
    <property type="molecule type" value="Genomic_DNA"/>
</dbReference>
<dbReference type="InterPro" id="IPR055140">
    <property type="entry name" value="Thiolase_C_2"/>
</dbReference>
<dbReference type="NCBIfam" id="NF004810">
    <property type="entry name" value="PRK06157.1"/>
    <property type="match status" value="1"/>
</dbReference>